<name>A0A6P8EK34_PUNGR</name>
<dbReference type="RefSeq" id="XP_031407085.1">
    <property type="nucleotide sequence ID" value="XM_031551225.1"/>
</dbReference>
<dbReference type="PANTHER" id="PTHR23111">
    <property type="entry name" value="ZINC FINGER PROTEIN"/>
    <property type="match status" value="1"/>
</dbReference>
<feature type="region of interest" description="Disordered" evidence="5">
    <location>
        <begin position="233"/>
        <end position="253"/>
    </location>
</feature>
<reference evidence="8" key="2">
    <citation type="submission" date="2025-08" db="UniProtKB">
        <authorList>
            <consortium name="RefSeq"/>
        </authorList>
    </citation>
    <scope>IDENTIFICATION</scope>
    <source>
        <tissue evidence="8">Leaf</tissue>
    </source>
</reference>
<dbReference type="SMART" id="SM00547">
    <property type="entry name" value="ZnF_RBZ"/>
    <property type="match status" value="4"/>
</dbReference>
<dbReference type="PROSITE" id="PS50199">
    <property type="entry name" value="ZF_RANBP2_2"/>
    <property type="match status" value="4"/>
</dbReference>
<evidence type="ECO:0000256" key="5">
    <source>
        <dbReference type="SAM" id="MobiDB-lite"/>
    </source>
</evidence>
<organism evidence="7 8">
    <name type="scientific">Punica granatum</name>
    <name type="common">Pomegranate</name>
    <dbReference type="NCBI Taxonomy" id="22663"/>
    <lineage>
        <taxon>Eukaryota</taxon>
        <taxon>Viridiplantae</taxon>
        <taxon>Streptophyta</taxon>
        <taxon>Embryophyta</taxon>
        <taxon>Tracheophyta</taxon>
        <taxon>Spermatophyta</taxon>
        <taxon>Magnoliopsida</taxon>
        <taxon>eudicotyledons</taxon>
        <taxon>Gunneridae</taxon>
        <taxon>Pentapetalae</taxon>
        <taxon>rosids</taxon>
        <taxon>malvids</taxon>
        <taxon>Myrtales</taxon>
        <taxon>Lythraceae</taxon>
        <taxon>Punica</taxon>
    </lineage>
</organism>
<accession>A0A6P8EK34</accession>
<feature type="domain" description="RanBP2-type" evidence="6">
    <location>
        <begin position="307"/>
        <end position="336"/>
    </location>
</feature>
<proteinExistence type="predicted"/>
<dbReference type="OrthoDB" id="448399at2759"/>
<sequence length="422" mass="47801">MSASKLLLAGTGLLRVHKDLTFLPLIPLPKPSFSQSIRFRGVCSSVAVESVAADSSELSQQPPPLLHPWPEWVTFVDRLKTNGYLIESPVKEDGTDGAGDFIYREMNLLKDPCLSFARDRYDLFNSLSSEDIQAVVEVGCPNILRKVVNSAKRLRAHLELEEGDVCGSCNLRGSCDRAYVVPKDSEPPRTVDVVRLLMFYAMDPLVISGGEKPPSRELAESCVRKLISKLVELSESTPSPPPPKQTARAPLPEKKAVENFSDNVSNDIKMQSGDWTCTNCNFLNFKKNRQCLKCRVDRPVNVGVQMKDGDWVCSKCNFVNFARNRRCRECSADGPVREGDNVEMKNGDWNCLQCNFMNFARNKMCKSCRAPRPVRQLNPGEWECPSCDFLNFRKNEACRKCKSKRPRQDEREYEEQLWRSPY</sequence>
<dbReference type="AlphaFoldDB" id="A0A6P8EK34"/>
<dbReference type="InterPro" id="IPR001876">
    <property type="entry name" value="Znf_RanBP2"/>
</dbReference>
<protein>
    <submittedName>
        <fullName evidence="8">Zinc finger protein VAR3, chloroplastic</fullName>
    </submittedName>
</protein>
<feature type="domain" description="RanBP2-type" evidence="6">
    <location>
        <begin position="378"/>
        <end position="407"/>
    </location>
</feature>
<reference evidence="7" key="1">
    <citation type="journal article" date="2020" name="Plant Biotechnol. J.">
        <title>The pomegranate (Punica granatum L.) draft genome dissects genetic divergence between soft- and hard-seeded cultivars.</title>
        <authorList>
            <person name="Luo X."/>
            <person name="Li H."/>
            <person name="Wu Z."/>
            <person name="Yao W."/>
            <person name="Zhao P."/>
            <person name="Cao D."/>
            <person name="Yu H."/>
            <person name="Li K."/>
            <person name="Poudel K."/>
            <person name="Zhao D."/>
            <person name="Zhang F."/>
            <person name="Xia X."/>
            <person name="Chen L."/>
            <person name="Wang Q."/>
            <person name="Jing D."/>
            <person name="Cao S."/>
        </authorList>
    </citation>
    <scope>NUCLEOTIDE SEQUENCE [LARGE SCALE GENOMIC DNA]</scope>
    <source>
        <strain evidence="7">cv. Tunisia</strain>
    </source>
</reference>
<keyword evidence="1" id="KW-0479">Metal-binding</keyword>
<keyword evidence="3" id="KW-0862">Zinc</keyword>
<feature type="domain" description="RanBP2-type" evidence="6">
    <location>
        <begin position="271"/>
        <end position="300"/>
    </location>
</feature>
<dbReference type="GO" id="GO:0008270">
    <property type="term" value="F:zinc ion binding"/>
    <property type="evidence" value="ECO:0007669"/>
    <property type="project" value="UniProtKB-KW"/>
</dbReference>
<dbReference type="SUPFAM" id="SSF90209">
    <property type="entry name" value="Ran binding protein zinc finger-like"/>
    <property type="match status" value="4"/>
</dbReference>
<evidence type="ECO:0000256" key="2">
    <source>
        <dbReference type="ARBA" id="ARBA00022771"/>
    </source>
</evidence>
<dbReference type="InterPro" id="IPR036443">
    <property type="entry name" value="Znf_RanBP2_sf"/>
</dbReference>
<dbReference type="GeneID" id="116215497"/>
<evidence type="ECO:0000313" key="8">
    <source>
        <dbReference type="RefSeq" id="XP_031407085.1"/>
    </source>
</evidence>
<dbReference type="Pfam" id="PF00641">
    <property type="entry name" value="Zn_ribbon_RanBP"/>
    <property type="match status" value="3"/>
</dbReference>
<dbReference type="Proteomes" id="UP000515151">
    <property type="component" value="Chromosome 7"/>
</dbReference>
<evidence type="ECO:0000259" key="6">
    <source>
        <dbReference type="PROSITE" id="PS50199"/>
    </source>
</evidence>
<keyword evidence="2 4" id="KW-0863">Zinc-finger</keyword>
<dbReference type="PANTHER" id="PTHR23111:SF40">
    <property type="entry name" value="RNA-BINDING PROTEIN INVOLVED IN HETEROCHROMATIN ASSEMBLY-RELATED"/>
    <property type="match status" value="1"/>
</dbReference>
<dbReference type="Gene3D" id="4.10.1060.10">
    <property type="entry name" value="Zinc finger, RanBP2-type"/>
    <property type="match status" value="4"/>
</dbReference>
<evidence type="ECO:0000256" key="4">
    <source>
        <dbReference type="PROSITE-ProRule" id="PRU00322"/>
    </source>
</evidence>
<dbReference type="GO" id="GO:0005737">
    <property type="term" value="C:cytoplasm"/>
    <property type="evidence" value="ECO:0007669"/>
    <property type="project" value="TreeGrafter"/>
</dbReference>
<evidence type="ECO:0000313" key="7">
    <source>
        <dbReference type="Proteomes" id="UP000515151"/>
    </source>
</evidence>
<dbReference type="PROSITE" id="PS01358">
    <property type="entry name" value="ZF_RANBP2_1"/>
    <property type="match status" value="4"/>
</dbReference>
<keyword evidence="7" id="KW-1185">Reference proteome</keyword>
<evidence type="ECO:0000256" key="3">
    <source>
        <dbReference type="ARBA" id="ARBA00022833"/>
    </source>
</evidence>
<evidence type="ECO:0000256" key="1">
    <source>
        <dbReference type="ARBA" id="ARBA00022723"/>
    </source>
</evidence>
<gene>
    <name evidence="8" type="primary">LOC116215497</name>
</gene>
<dbReference type="GO" id="GO:0003729">
    <property type="term" value="F:mRNA binding"/>
    <property type="evidence" value="ECO:0007669"/>
    <property type="project" value="TreeGrafter"/>
</dbReference>
<feature type="domain" description="RanBP2-type" evidence="6">
    <location>
        <begin position="345"/>
        <end position="374"/>
    </location>
</feature>